<dbReference type="EnsemblPlants" id="Pp3c8_19100V3.2">
    <property type="protein sequence ID" value="PAC:32964191.CDS.1"/>
    <property type="gene ID" value="Pp3c8_19100"/>
</dbReference>
<organism evidence="1">
    <name type="scientific">Physcomitrium patens</name>
    <name type="common">Spreading-leaved earth moss</name>
    <name type="synonym">Physcomitrella patens</name>
    <dbReference type="NCBI Taxonomy" id="3218"/>
    <lineage>
        <taxon>Eukaryota</taxon>
        <taxon>Viridiplantae</taxon>
        <taxon>Streptophyta</taxon>
        <taxon>Embryophyta</taxon>
        <taxon>Bryophyta</taxon>
        <taxon>Bryophytina</taxon>
        <taxon>Bryopsida</taxon>
        <taxon>Funariidae</taxon>
        <taxon>Funariales</taxon>
        <taxon>Funariaceae</taxon>
        <taxon>Physcomitrium</taxon>
    </lineage>
</organism>
<reference evidence="1 3" key="1">
    <citation type="journal article" date="2008" name="Science">
        <title>The Physcomitrella genome reveals evolutionary insights into the conquest of land by plants.</title>
        <authorList>
            <person name="Rensing S."/>
            <person name="Lang D."/>
            <person name="Zimmer A."/>
            <person name="Terry A."/>
            <person name="Salamov A."/>
            <person name="Shapiro H."/>
            <person name="Nishiyama T."/>
            <person name="Perroud P.-F."/>
            <person name="Lindquist E."/>
            <person name="Kamisugi Y."/>
            <person name="Tanahashi T."/>
            <person name="Sakakibara K."/>
            <person name="Fujita T."/>
            <person name="Oishi K."/>
            <person name="Shin-I T."/>
            <person name="Kuroki Y."/>
            <person name="Toyoda A."/>
            <person name="Suzuki Y."/>
            <person name="Hashimoto A."/>
            <person name="Yamaguchi K."/>
            <person name="Sugano A."/>
            <person name="Kohara Y."/>
            <person name="Fujiyama A."/>
            <person name="Anterola A."/>
            <person name="Aoki S."/>
            <person name="Ashton N."/>
            <person name="Barbazuk W.B."/>
            <person name="Barker E."/>
            <person name="Bennetzen J."/>
            <person name="Bezanilla M."/>
            <person name="Blankenship R."/>
            <person name="Cho S.H."/>
            <person name="Dutcher S."/>
            <person name="Estelle M."/>
            <person name="Fawcett J.A."/>
            <person name="Gundlach H."/>
            <person name="Hanada K."/>
            <person name="Heyl A."/>
            <person name="Hicks K.A."/>
            <person name="Hugh J."/>
            <person name="Lohr M."/>
            <person name="Mayer K."/>
            <person name="Melkozernov A."/>
            <person name="Murata T."/>
            <person name="Nelson D."/>
            <person name="Pils B."/>
            <person name="Prigge M."/>
            <person name="Reiss B."/>
            <person name="Renner T."/>
            <person name="Rombauts S."/>
            <person name="Rushton P."/>
            <person name="Sanderfoot A."/>
            <person name="Schween G."/>
            <person name="Shiu S.-H."/>
            <person name="Stueber K."/>
            <person name="Theodoulou F.L."/>
            <person name="Tu H."/>
            <person name="Van de Peer Y."/>
            <person name="Verrier P.J."/>
            <person name="Waters E."/>
            <person name="Wood A."/>
            <person name="Yang L."/>
            <person name="Cove D."/>
            <person name="Cuming A."/>
            <person name="Hasebe M."/>
            <person name="Lucas S."/>
            <person name="Mishler D.B."/>
            <person name="Reski R."/>
            <person name="Grigoriev I."/>
            <person name="Quatrano R.S."/>
            <person name="Boore J.L."/>
        </authorList>
    </citation>
    <scope>NUCLEOTIDE SEQUENCE [LARGE SCALE GENOMIC DNA]</scope>
    <source>
        <strain evidence="2 3">cv. Gransden 2004</strain>
    </source>
</reference>
<evidence type="ECO:0000313" key="2">
    <source>
        <dbReference type="EnsemblPlants" id="PAC:32964190.CDS.1"/>
    </source>
</evidence>
<protein>
    <submittedName>
        <fullName evidence="1 2">Uncharacterized protein</fullName>
    </submittedName>
</protein>
<dbReference type="EnsemblPlants" id="Pp3c8_19100V3.1">
    <property type="protein sequence ID" value="PAC:32964190.CDS.1"/>
    <property type="gene ID" value="Pp3c8_19100"/>
</dbReference>
<sequence length="57" mass="6653">MLIPKFCNSLDLIQSTPLKDPDPEKMKINVLLYQMNKTVLKPMKTIMKSFIIQQIKC</sequence>
<evidence type="ECO:0000313" key="1">
    <source>
        <dbReference type="EMBL" id="PNR49891.1"/>
    </source>
</evidence>
<evidence type="ECO:0000313" key="3">
    <source>
        <dbReference type="Proteomes" id="UP000006727"/>
    </source>
</evidence>
<accession>A0A2K1K7Z2</accession>
<reference evidence="2" key="3">
    <citation type="submission" date="2020-12" db="UniProtKB">
        <authorList>
            <consortium name="EnsemblPlants"/>
        </authorList>
    </citation>
    <scope>IDENTIFICATION</scope>
</reference>
<keyword evidence="3" id="KW-1185">Reference proteome</keyword>
<dbReference type="AlphaFoldDB" id="A0A2K1K7Z2"/>
<dbReference type="EMBL" id="ABEU02000008">
    <property type="protein sequence ID" value="PNR49891.1"/>
    <property type="molecule type" value="Genomic_DNA"/>
</dbReference>
<name>A0A2K1K7Z2_PHYPA</name>
<gene>
    <name evidence="1" type="ORF">PHYPA_011788</name>
</gene>
<dbReference type="Proteomes" id="UP000006727">
    <property type="component" value="Chromosome 8"/>
</dbReference>
<reference evidence="1 3" key="2">
    <citation type="journal article" date="2018" name="Plant J.">
        <title>The Physcomitrella patens chromosome-scale assembly reveals moss genome structure and evolution.</title>
        <authorList>
            <person name="Lang D."/>
            <person name="Ullrich K.K."/>
            <person name="Murat F."/>
            <person name="Fuchs J."/>
            <person name="Jenkins J."/>
            <person name="Haas F.B."/>
            <person name="Piednoel M."/>
            <person name="Gundlach H."/>
            <person name="Van Bel M."/>
            <person name="Meyberg R."/>
            <person name="Vives C."/>
            <person name="Morata J."/>
            <person name="Symeonidi A."/>
            <person name="Hiss M."/>
            <person name="Muchero W."/>
            <person name="Kamisugi Y."/>
            <person name="Saleh O."/>
            <person name="Blanc G."/>
            <person name="Decker E.L."/>
            <person name="van Gessel N."/>
            <person name="Grimwood J."/>
            <person name="Hayes R.D."/>
            <person name="Graham S.W."/>
            <person name="Gunter L.E."/>
            <person name="McDaniel S.F."/>
            <person name="Hoernstein S.N.W."/>
            <person name="Larsson A."/>
            <person name="Li F.W."/>
            <person name="Perroud P.F."/>
            <person name="Phillips J."/>
            <person name="Ranjan P."/>
            <person name="Rokshar D.S."/>
            <person name="Rothfels C.J."/>
            <person name="Schneider L."/>
            <person name="Shu S."/>
            <person name="Stevenson D.W."/>
            <person name="Thummler F."/>
            <person name="Tillich M."/>
            <person name="Villarreal Aguilar J.C."/>
            <person name="Widiez T."/>
            <person name="Wong G.K."/>
            <person name="Wymore A."/>
            <person name="Zhang Y."/>
            <person name="Zimmer A.D."/>
            <person name="Quatrano R.S."/>
            <person name="Mayer K.F.X."/>
            <person name="Goodstein D."/>
            <person name="Casacuberta J.M."/>
            <person name="Vandepoele K."/>
            <person name="Reski R."/>
            <person name="Cuming A.C."/>
            <person name="Tuskan G.A."/>
            <person name="Maumus F."/>
            <person name="Salse J."/>
            <person name="Schmutz J."/>
            <person name="Rensing S.A."/>
        </authorList>
    </citation>
    <scope>NUCLEOTIDE SEQUENCE [LARGE SCALE GENOMIC DNA]</scope>
    <source>
        <strain evidence="2 3">cv. Gransden 2004</strain>
    </source>
</reference>
<dbReference type="Gramene" id="Pp3c8_19100V3.2">
    <property type="protein sequence ID" value="PAC:32964191.CDS.1"/>
    <property type="gene ID" value="Pp3c8_19100"/>
</dbReference>
<proteinExistence type="predicted"/>
<dbReference type="PaxDb" id="3218-PP1S122_117V6.1"/>
<dbReference type="Gramene" id="Pp3c8_19100V3.1">
    <property type="protein sequence ID" value="PAC:32964190.CDS.1"/>
    <property type="gene ID" value="Pp3c8_19100"/>
</dbReference>
<dbReference type="InParanoid" id="A0A2K1K7Z2"/>